<organism evidence="1 2">
    <name type="scientific">Methylobacterium radiodurans</name>
    <dbReference type="NCBI Taxonomy" id="2202828"/>
    <lineage>
        <taxon>Bacteria</taxon>
        <taxon>Pseudomonadati</taxon>
        <taxon>Pseudomonadota</taxon>
        <taxon>Alphaproteobacteria</taxon>
        <taxon>Hyphomicrobiales</taxon>
        <taxon>Methylobacteriaceae</taxon>
        <taxon>Methylobacterium</taxon>
    </lineage>
</organism>
<dbReference type="AlphaFoldDB" id="A0A2U8VQ50"/>
<reference evidence="1 2" key="1">
    <citation type="submission" date="2018-05" db="EMBL/GenBank/DDBJ databases">
        <title>Complete Genome Sequence of Methylobacterium sp. 17Sr1-43.</title>
        <authorList>
            <person name="Srinivasan S."/>
        </authorList>
    </citation>
    <scope>NUCLEOTIDE SEQUENCE [LARGE SCALE GENOMIC DNA]</scope>
    <source>
        <strain evidence="1 2">17Sr1-43</strain>
    </source>
</reference>
<dbReference type="OrthoDB" id="72471at2"/>
<dbReference type="EMBL" id="CP029551">
    <property type="protein sequence ID" value="AWN35745.1"/>
    <property type="molecule type" value="Genomic_DNA"/>
</dbReference>
<proteinExistence type="predicted"/>
<gene>
    <name evidence="1" type="ORF">DK427_08305</name>
</gene>
<sequence>MADRPIIFSAPMIQALLAGQKTQTRRVIVPPPPFDIGDDITVPLATGEIRPRWAAGDRLWVKETWRATEEWDARPPRAIQPGYTRYEADPCTAHSYGKLRPSIFMPRWASRLTLVVSEVRAQRLLDINEEDAEAEGICNFAEQHDRPGSWNGLSMVERLALVRTIYGSPRQAFRHLWEMLHGVDAWNANPWVAAISFTVLQANIDALPADALDIAGTA</sequence>
<keyword evidence="2" id="KW-1185">Reference proteome</keyword>
<dbReference type="Proteomes" id="UP000246058">
    <property type="component" value="Chromosome"/>
</dbReference>
<dbReference type="KEGG" id="meti:DK427_08305"/>
<accession>A0A2U8VQ50</accession>
<protein>
    <submittedName>
        <fullName evidence="1">Uncharacterized protein</fullName>
    </submittedName>
</protein>
<name>A0A2U8VQ50_9HYPH</name>
<evidence type="ECO:0000313" key="2">
    <source>
        <dbReference type="Proteomes" id="UP000246058"/>
    </source>
</evidence>
<evidence type="ECO:0000313" key="1">
    <source>
        <dbReference type="EMBL" id="AWN35745.1"/>
    </source>
</evidence>